<feature type="region of interest" description="Disordered" evidence="1">
    <location>
        <begin position="199"/>
        <end position="234"/>
    </location>
</feature>
<evidence type="ECO:0000256" key="1">
    <source>
        <dbReference type="SAM" id="MobiDB-lite"/>
    </source>
</evidence>
<dbReference type="InterPro" id="IPR019236">
    <property type="entry name" value="APP1_cat"/>
</dbReference>
<dbReference type="EMBL" id="JAFIQS010000008">
    <property type="protein sequence ID" value="KAG5166823.1"/>
    <property type="molecule type" value="Genomic_DNA"/>
</dbReference>
<reference evidence="3" key="1">
    <citation type="submission" date="2021-02" db="EMBL/GenBank/DDBJ databases">
        <title>Psilocybe cubensis genome.</title>
        <authorList>
            <person name="Mckernan K.J."/>
            <person name="Crawford S."/>
            <person name="Trippe A."/>
            <person name="Kane L.T."/>
            <person name="Mclaughlin S."/>
        </authorList>
    </citation>
    <scope>NUCLEOTIDE SEQUENCE [LARGE SCALE GENOMIC DNA]</scope>
    <source>
        <strain evidence="3">MGC-MH-2018</strain>
    </source>
</reference>
<sequence length="810" mass="88047">MSEDMPSSWRYLTSAGNRISSFKGYLSGREPGAGWRSGRTTPNASQAPRDEPRQSWRAWAGQKIRVRRRGQYDATESNELINIFPGWAARRYASQQDEYGRGPRPFELEVFVSGYAISYRSPENASRSQRAFIRLAKGFASLPKIVDSAADVRPNSSSFAQLTPSTEALLAQVKLPPRPTDIADDYDIDALERQLRLAKTTDDPLKDDSASLSSSSSASSSTNDLPSTGRETADSVVNSVAENTADVIKRLHANLERRLQPFWSSTLPNRVVRLHLFSAPHNDSSSTSVGPGNTDDVDELATDAQNGPLASQDVMTGVDGSFQVKFNIPWEDLCHHPRALHIAFGEAEVEHELLIVAQLLPLNPSSSSLSVDSSPTSTPLTSLTRIPVTYSPIRVISDIDDTVKFSGVLSGARAVFHNVFVKDLRDNVIPGMGEWYAAMWSRGVRFHYVSNGPFEILPVLNEFFEVSQLPPGSIKLKSYAGRSLFTGLLSAPAARKRAGIVDILDSFPDSRFFLIGDSGEQDLELYADIARERPDRILAVFVRDADANTFGGPPALEDPTGWKAMGAAGTRPIERPLVSRSESGMTNGSFSPSISSYSKYSSFFSSNSGSSTPNVRTGDANETPRPNTFGFDSGRQPSTSASVDDKALAKARDQSYLGVGALTAEPESMRSGDAVTPPRLSAVTGPAIYVNSPNNSSREPQDVMQSPGKFVDQPPKATPPPSIRSSMSSLGPASAAASFRSQRTGSSTSSGSSNTTGKRISSISEAEKKRNDLQMRVYRARTQMPSHIPLRIFRDPSECVEAQEILDQER</sequence>
<feature type="region of interest" description="Disordered" evidence="1">
    <location>
        <begin position="685"/>
        <end position="771"/>
    </location>
</feature>
<organism evidence="3">
    <name type="scientific">Psilocybe cubensis</name>
    <name type="common">Psychedelic mushroom</name>
    <name type="synonym">Stropharia cubensis</name>
    <dbReference type="NCBI Taxonomy" id="181762"/>
    <lineage>
        <taxon>Eukaryota</taxon>
        <taxon>Fungi</taxon>
        <taxon>Dikarya</taxon>
        <taxon>Basidiomycota</taxon>
        <taxon>Agaricomycotina</taxon>
        <taxon>Agaricomycetes</taxon>
        <taxon>Agaricomycetidae</taxon>
        <taxon>Agaricales</taxon>
        <taxon>Agaricineae</taxon>
        <taxon>Strophariaceae</taxon>
        <taxon>Psilocybe</taxon>
    </lineage>
</organism>
<accession>A0A8H7XTY8</accession>
<feature type="compositionally biased region" description="Low complexity" evidence="1">
    <location>
        <begin position="210"/>
        <end position="221"/>
    </location>
</feature>
<evidence type="ECO:0000313" key="3">
    <source>
        <dbReference type="EMBL" id="KAG5166823.1"/>
    </source>
</evidence>
<dbReference type="Pfam" id="PF09949">
    <property type="entry name" value="APP1_cat"/>
    <property type="match status" value="1"/>
</dbReference>
<gene>
    <name evidence="3" type="ORF">JR316_008913</name>
</gene>
<comment type="caution">
    <text evidence="3">The sequence shown here is derived from an EMBL/GenBank/DDBJ whole genome shotgun (WGS) entry which is preliminary data.</text>
</comment>
<name>A0A8H7XTY8_PSICU</name>
<proteinExistence type="predicted"/>
<dbReference type="GO" id="GO:0008195">
    <property type="term" value="F:phosphatidate phosphatase activity"/>
    <property type="evidence" value="ECO:0007669"/>
    <property type="project" value="InterPro"/>
</dbReference>
<feature type="domain" description="Phosphatidate phosphatase APP1 catalytic" evidence="2">
    <location>
        <begin position="393"/>
        <end position="544"/>
    </location>
</feature>
<dbReference type="PANTHER" id="PTHR28208">
    <property type="entry name" value="PHOSPHATIDATE PHOSPHATASE APP1"/>
    <property type="match status" value="1"/>
</dbReference>
<dbReference type="GO" id="GO:0030479">
    <property type="term" value="C:actin cortical patch"/>
    <property type="evidence" value="ECO:0007669"/>
    <property type="project" value="TreeGrafter"/>
</dbReference>
<feature type="compositionally biased region" description="Basic and acidic residues" evidence="1">
    <location>
        <begin position="199"/>
        <end position="209"/>
    </location>
</feature>
<feature type="compositionally biased region" description="Low complexity" evidence="1">
    <location>
        <begin position="744"/>
        <end position="757"/>
    </location>
</feature>
<protein>
    <recommendedName>
        <fullName evidence="2">Phosphatidate phosphatase APP1 catalytic domain-containing protein</fullName>
    </recommendedName>
</protein>
<dbReference type="InterPro" id="IPR052935">
    <property type="entry name" value="Mg2+_PAP"/>
</dbReference>
<feature type="compositionally biased region" description="Polar residues" evidence="1">
    <location>
        <begin position="222"/>
        <end position="234"/>
    </location>
</feature>
<evidence type="ECO:0000259" key="2">
    <source>
        <dbReference type="Pfam" id="PF09949"/>
    </source>
</evidence>
<dbReference type="OrthoDB" id="2117591at2759"/>
<feature type="region of interest" description="Disordered" evidence="1">
    <location>
        <begin position="23"/>
        <end position="56"/>
    </location>
</feature>
<dbReference type="PANTHER" id="PTHR28208:SF3">
    <property type="entry name" value="PHOSPHATIDATE PHOSPHATASE APP1"/>
    <property type="match status" value="1"/>
</dbReference>
<feature type="region of interest" description="Disordered" evidence="1">
    <location>
        <begin position="606"/>
        <end position="647"/>
    </location>
</feature>
<dbReference type="AlphaFoldDB" id="A0A8H7XTY8"/>